<name>L1J852_GUITC</name>
<reference evidence="3" key="2">
    <citation type="submission" date="2012-11" db="EMBL/GenBank/DDBJ databases">
        <authorList>
            <person name="Kuo A."/>
            <person name="Curtis B.A."/>
            <person name="Tanifuji G."/>
            <person name="Burki F."/>
            <person name="Gruber A."/>
            <person name="Irimia M."/>
            <person name="Maruyama S."/>
            <person name="Arias M.C."/>
            <person name="Ball S.G."/>
            <person name="Gile G.H."/>
            <person name="Hirakawa Y."/>
            <person name="Hopkins J.F."/>
            <person name="Rensing S.A."/>
            <person name="Schmutz J."/>
            <person name="Symeonidi A."/>
            <person name="Elias M."/>
            <person name="Eveleigh R.J."/>
            <person name="Herman E.K."/>
            <person name="Klute M.J."/>
            <person name="Nakayama T."/>
            <person name="Obornik M."/>
            <person name="Reyes-Prieto A."/>
            <person name="Armbrust E.V."/>
            <person name="Aves S.J."/>
            <person name="Beiko R.G."/>
            <person name="Coutinho P."/>
            <person name="Dacks J.B."/>
            <person name="Durnford D.G."/>
            <person name="Fast N.M."/>
            <person name="Green B.R."/>
            <person name="Grisdale C."/>
            <person name="Hempe F."/>
            <person name="Henrissat B."/>
            <person name="Hoppner M.P."/>
            <person name="Ishida K.-I."/>
            <person name="Kim E."/>
            <person name="Koreny L."/>
            <person name="Kroth P.G."/>
            <person name="Liu Y."/>
            <person name="Malik S.-B."/>
            <person name="Maier U.G."/>
            <person name="McRose D."/>
            <person name="Mock T."/>
            <person name="Neilson J.A."/>
            <person name="Onodera N.T."/>
            <person name="Poole A.M."/>
            <person name="Pritham E.J."/>
            <person name="Richards T.A."/>
            <person name="Rocap G."/>
            <person name="Roy S.W."/>
            <person name="Sarai C."/>
            <person name="Schaack S."/>
            <person name="Shirato S."/>
            <person name="Slamovits C.H."/>
            <person name="Spencer D.F."/>
            <person name="Suzuki S."/>
            <person name="Worden A.Z."/>
            <person name="Zauner S."/>
            <person name="Barry K."/>
            <person name="Bell C."/>
            <person name="Bharti A.K."/>
            <person name="Crow J.A."/>
            <person name="Grimwood J."/>
            <person name="Kramer R."/>
            <person name="Lindquist E."/>
            <person name="Lucas S."/>
            <person name="Salamov A."/>
            <person name="McFadden G.I."/>
            <person name="Lane C.E."/>
            <person name="Keeling P.J."/>
            <person name="Gray M.W."/>
            <person name="Grigoriev I.V."/>
            <person name="Archibald J.M."/>
        </authorList>
    </citation>
    <scope>NUCLEOTIDE SEQUENCE</scope>
    <source>
        <strain evidence="3">CCMP2712</strain>
    </source>
</reference>
<dbReference type="Gene3D" id="2.120.10.30">
    <property type="entry name" value="TolB, C-terminal domain"/>
    <property type="match status" value="1"/>
</dbReference>
<evidence type="ECO:0000313" key="3">
    <source>
        <dbReference type="Proteomes" id="UP000011087"/>
    </source>
</evidence>
<sequence>MCVQVTETGERGVKQLSSLGEILRIGYQEDPRSPCVQSGKGVDTITTRDGGEHLLVADSTANEIVVIDLVDGRIERRIGKYGSKPGCLHFPFALHFVRVCIAGQNAGGSRGVDDTRLWGEPRGISTCKENLVYVNPSRGRIVVLSADGSYCGSIGPIFGGRSSKFGQFKSILLNPFDVAATRQGTVLVTHEFSPSIRVDSEGQEEHVAAKTEPLFAVMSEFDQATRQWLRFITVTSASPGVSLFGIAVGNAGKMAVLDHKSISVIPSGEDLSLHRLPWGLQRILWIGVFKSTLSLLYLLPRDGRTCPLLVKIIAAVGHE</sequence>
<dbReference type="Proteomes" id="UP000011087">
    <property type="component" value="Unassembled WGS sequence"/>
</dbReference>
<organism evidence="1">
    <name type="scientific">Guillardia theta (strain CCMP2712)</name>
    <name type="common">Cryptophyte</name>
    <dbReference type="NCBI Taxonomy" id="905079"/>
    <lineage>
        <taxon>Eukaryota</taxon>
        <taxon>Cryptophyceae</taxon>
        <taxon>Pyrenomonadales</taxon>
        <taxon>Geminigeraceae</taxon>
        <taxon>Guillardia</taxon>
    </lineage>
</organism>
<reference evidence="1 3" key="1">
    <citation type="journal article" date="2012" name="Nature">
        <title>Algal genomes reveal evolutionary mosaicism and the fate of nucleomorphs.</title>
        <authorList>
            <consortium name="DOE Joint Genome Institute"/>
            <person name="Curtis B.A."/>
            <person name="Tanifuji G."/>
            <person name="Burki F."/>
            <person name="Gruber A."/>
            <person name="Irimia M."/>
            <person name="Maruyama S."/>
            <person name="Arias M.C."/>
            <person name="Ball S.G."/>
            <person name="Gile G.H."/>
            <person name="Hirakawa Y."/>
            <person name="Hopkins J.F."/>
            <person name="Kuo A."/>
            <person name="Rensing S.A."/>
            <person name="Schmutz J."/>
            <person name="Symeonidi A."/>
            <person name="Elias M."/>
            <person name="Eveleigh R.J."/>
            <person name="Herman E.K."/>
            <person name="Klute M.J."/>
            <person name="Nakayama T."/>
            <person name="Obornik M."/>
            <person name="Reyes-Prieto A."/>
            <person name="Armbrust E.V."/>
            <person name="Aves S.J."/>
            <person name="Beiko R.G."/>
            <person name="Coutinho P."/>
            <person name="Dacks J.B."/>
            <person name="Durnford D.G."/>
            <person name="Fast N.M."/>
            <person name="Green B.R."/>
            <person name="Grisdale C.J."/>
            <person name="Hempel F."/>
            <person name="Henrissat B."/>
            <person name="Hoppner M.P."/>
            <person name="Ishida K."/>
            <person name="Kim E."/>
            <person name="Koreny L."/>
            <person name="Kroth P.G."/>
            <person name="Liu Y."/>
            <person name="Malik S.B."/>
            <person name="Maier U.G."/>
            <person name="McRose D."/>
            <person name="Mock T."/>
            <person name="Neilson J.A."/>
            <person name="Onodera N.T."/>
            <person name="Poole A.M."/>
            <person name="Pritham E.J."/>
            <person name="Richards T.A."/>
            <person name="Rocap G."/>
            <person name="Roy S.W."/>
            <person name="Sarai C."/>
            <person name="Schaack S."/>
            <person name="Shirato S."/>
            <person name="Slamovits C.H."/>
            <person name="Spencer D.F."/>
            <person name="Suzuki S."/>
            <person name="Worden A.Z."/>
            <person name="Zauner S."/>
            <person name="Barry K."/>
            <person name="Bell C."/>
            <person name="Bharti A.K."/>
            <person name="Crow J.A."/>
            <person name="Grimwood J."/>
            <person name="Kramer R."/>
            <person name="Lindquist E."/>
            <person name="Lucas S."/>
            <person name="Salamov A."/>
            <person name="McFadden G.I."/>
            <person name="Lane C.E."/>
            <person name="Keeling P.J."/>
            <person name="Gray M.W."/>
            <person name="Grigoriev I.V."/>
            <person name="Archibald J.M."/>
        </authorList>
    </citation>
    <scope>NUCLEOTIDE SEQUENCE</scope>
    <source>
        <strain evidence="1 3">CCMP2712</strain>
    </source>
</reference>
<dbReference type="KEGG" id="gtt:GUITHDRAFT_109637"/>
<dbReference type="InterPro" id="IPR011042">
    <property type="entry name" value="6-blade_b-propeller_TolB-like"/>
</dbReference>
<dbReference type="AlphaFoldDB" id="L1J852"/>
<evidence type="ECO:0000313" key="1">
    <source>
        <dbReference type="EMBL" id="EKX44517.1"/>
    </source>
</evidence>
<keyword evidence="3" id="KW-1185">Reference proteome</keyword>
<dbReference type="RefSeq" id="XP_005831497.1">
    <property type="nucleotide sequence ID" value="XM_005831440.1"/>
</dbReference>
<dbReference type="EnsemblProtists" id="EKX44517">
    <property type="protein sequence ID" value="EKX44517"/>
    <property type="gene ID" value="GUITHDRAFT_109637"/>
</dbReference>
<proteinExistence type="predicted"/>
<gene>
    <name evidence="1" type="ORF">GUITHDRAFT_109637</name>
</gene>
<dbReference type="SUPFAM" id="SSF101898">
    <property type="entry name" value="NHL repeat"/>
    <property type="match status" value="1"/>
</dbReference>
<protein>
    <submittedName>
        <fullName evidence="1 2">Uncharacterized protein</fullName>
    </submittedName>
</protein>
<dbReference type="PaxDb" id="55529-EKX44517"/>
<dbReference type="EMBL" id="JH993004">
    <property type="protein sequence ID" value="EKX44517.1"/>
    <property type="molecule type" value="Genomic_DNA"/>
</dbReference>
<accession>L1J852</accession>
<evidence type="ECO:0000313" key="2">
    <source>
        <dbReference type="EnsemblProtists" id="EKX44517"/>
    </source>
</evidence>
<dbReference type="GeneID" id="17301081"/>
<reference evidence="2" key="3">
    <citation type="submission" date="2016-03" db="UniProtKB">
        <authorList>
            <consortium name="EnsemblProtists"/>
        </authorList>
    </citation>
    <scope>IDENTIFICATION</scope>
</reference>
<dbReference type="HOGENOM" id="CLU_872761_0_0_1"/>